<proteinExistence type="predicted"/>
<evidence type="ECO:0000313" key="1">
    <source>
        <dbReference type="EMBL" id="GFZ21651.1"/>
    </source>
</evidence>
<protein>
    <submittedName>
        <fullName evidence="1">Uncharacterized protein</fullName>
    </submittedName>
</protein>
<organism evidence="1 2">
    <name type="scientific">Actinidia rufa</name>
    <dbReference type="NCBI Taxonomy" id="165716"/>
    <lineage>
        <taxon>Eukaryota</taxon>
        <taxon>Viridiplantae</taxon>
        <taxon>Streptophyta</taxon>
        <taxon>Embryophyta</taxon>
        <taxon>Tracheophyta</taxon>
        <taxon>Spermatophyta</taxon>
        <taxon>Magnoliopsida</taxon>
        <taxon>eudicotyledons</taxon>
        <taxon>Gunneridae</taxon>
        <taxon>Pentapetalae</taxon>
        <taxon>asterids</taxon>
        <taxon>Ericales</taxon>
        <taxon>Actinidiaceae</taxon>
        <taxon>Actinidia</taxon>
    </lineage>
</organism>
<sequence>MSCSCKKIIQVDYTELKRRPAAPAMRTNAIDYRVQLQAQDLKERLITWQEWSSLWALWSLDRDSLSAQGVAVSCCFHVHVDLYILLPSSMEGQGLEWIWFFTILVWKSFAVPLALSNGTLPVDSSHYENKLMSTSFIHKRVTELQTLSRSI</sequence>
<reference evidence="1 2" key="1">
    <citation type="submission" date="2019-07" db="EMBL/GenBank/DDBJ databases">
        <title>De Novo Assembly of kiwifruit Actinidia rufa.</title>
        <authorList>
            <person name="Sugita-Konishi S."/>
            <person name="Sato K."/>
            <person name="Mori E."/>
            <person name="Abe Y."/>
            <person name="Kisaki G."/>
            <person name="Hamano K."/>
            <person name="Suezawa K."/>
            <person name="Otani M."/>
            <person name="Fukuda T."/>
            <person name="Manabe T."/>
            <person name="Gomi K."/>
            <person name="Tabuchi M."/>
            <person name="Akimitsu K."/>
            <person name="Kataoka I."/>
        </authorList>
    </citation>
    <scope>NUCLEOTIDE SEQUENCE [LARGE SCALE GENOMIC DNA]</scope>
    <source>
        <strain evidence="2">cv. Fuchu</strain>
    </source>
</reference>
<comment type="caution">
    <text evidence="1">The sequence shown here is derived from an EMBL/GenBank/DDBJ whole genome shotgun (WGS) entry which is preliminary data.</text>
</comment>
<name>A0A7J0HFC5_9ERIC</name>
<dbReference type="Proteomes" id="UP000585474">
    <property type="component" value="Unassembled WGS sequence"/>
</dbReference>
<accession>A0A7J0HFC5</accession>
<gene>
    <name evidence="1" type="ORF">Acr_29g0008130</name>
</gene>
<keyword evidence="2" id="KW-1185">Reference proteome</keyword>
<evidence type="ECO:0000313" key="2">
    <source>
        <dbReference type="Proteomes" id="UP000585474"/>
    </source>
</evidence>
<dbReference type="EMBL" id="BJWL01000029">
    <property type="protein sequence ID" value="GFZ21651.1"/>
    <property type="molecule type" value="Genomic_DNA"/>
</dbReference>
<dbReference type="AlphaFoldDB" id="A0A7J0HFC5"/>